<reference evidence="1" key="2">
    <citation type="submission" date="2023-01" db="EMBL/GenBank/DDBJ databases">
        <title>Draft genome sequence of Agaribacter marinus strain NBRC 110023.</title>
        <authorList>
            <person name="Sun Q."/>
            <person name="Mori K."/>
        </authorList>
    </citation>
    <scope>NUCLEOTIDE SEQUENCE</scope>
    <source>
        <strain evidence="1">NBRC 110023</strain>
    </source>
</reference>
<sequence>MALSQHQKATLQAMGIDLYASIDKHPFFSKPWVNDLLSLLNISEDDCLIEDIEHAEFNAQTQQLHVPSSLNLEDALLKRQLWASCKNYISPFENV</sequence>
<evidence type="ECO:0000313" key="2">
    <source>
        <dbReference type="Proteomes" id="UP001156601"/>
    </source>
</evidence>
<gene>
    <name evidence="1" type="ORF">GCM10007852_15480</name>
</gene>
<dbReference type="AlphaFoldDB" id="A0AA37WK62"/>
<organism evidence="1 2">
    <name type="scientific">Agaribacter marinus</name>
    <dbReference type="NCBI Taxonomy" id="1431249"/>
    <lineage>
        <taxon>Bacteria</taxon>
        <taxon>Pseudomonadati</taxon>
        <taxon>Pseudomonadota</taxon>
        <taxon>Gammaproteobacteria</taxon>
        <taxon>Alteromonadales</taxon>
        <taxon>Alteromonadaceae</taxon>
        <taxon>Agaribacter</taxon>
    </lineage>
</organism>
<evidence type="ECO:0000313" key="1">
    <source>
        <dbReference type="EMBL" id="GLR70640.1"/>
    </source>
</evidence>
<dbReference type="EMBL" id="BSOT01000005">
    <property type="protein sequence ID" value="GLR70640.1"/>
    <property type="molecule type" value="Genomic_DNA"/>
</dbReference>
<name>A0AA37WK62_9ALTE</name>
<comment type="caution">
    <text evidence="1">The sequence shown here is derived from an EMBL/GenBank/DDBJ whole genome shotgun (WGS) entry which is preliminary data.</text>
</comment>
<dbReference type="RefSeq" id="WP_284216928.1">
    <property type="nucleotide sequence ID" value="NZ_BSOT01000005.1"/>
</dbReference>
<keyword evidence="2" id="KW-1185">Reference proteome</keyword>
<protein>
    <submittedName>
        <fullName evidence="1">Uncharacterized protein</fullName>
    </submittedName>
</protein>
<proteinExistence type="predicted"/>
<reference evidence="1" key="1">
    <citation type="journal article" date="2014" name="Int. J. Syst. Evol. Microbiol.">
        <title>Complete genome sequence of Corynebacterium casei LMG S-19264T (=DSM 44701T), isolated from a smear-ripened cheese.</title>
        <authorList>
            <consortium name="US DOE Joint Genome Institute (JGI-PGF)"/>
            <person name="Walter F."/>
            <person name="Albersmeier A."/>
            <person name="Kalinowski J."/>
            <person name="Ruckert C."/>
        </authorList>
    </citation>
    <scope>NUCLEOTIDE SEQUENCE</scope>
    <source>
        <strain evidence="1">NBRC 110023</strain>
    </source>
</reference>
<dbReference type="Proteomes" id="UP001156601">
    <property type="component" value="Unassembled WGS sequence"/>
</dbReference>
<accession>A0AA37WK62</accession>